<protein>
    <submittedName>
        <fullName evidence="1">Uncharacterized protein</fullName>
    </submittedName>
</protein>
<dbReference type="Pfam" id="PF11654">
    <property type="entry name" value="NCE101"/>
    <property type="match status" value="1"/>
</dbReference>
<dbReference type="EMBL" id="JAVRRA010017137">
    <property type="protein sequence ID" value="KAK5200783.1"/>
    <property type="molecule type" value="Genomic_DNA"/>
</dbReference>
<evidence type="ECO:0000313" key="1">
    <source>
        <dbReference type="EMBL" id="KAK5200783.1"/>
    </source>
</evidence>
<name>A0ABR0LMS7_9PEZI</name>
<evidence type="ECO:0000313" key="2">
    <source>
        <dbReference type="Proteomes" id="UP001357485"/>
    </source>
</evidence>
<feature type="non-terminal residue" evidence="1">
    <location>
        <position position="1"/>
    </location>
</feature>
<dbReference type="Proteomes" id="UP001357485">
    <property type="component" value="Unassembled WGS sequence"/>
</dbReference>
<keyword evidence="2" id="KW-1185">Reference proteome</keyword>
<gene>
    <name evidence="1" type="ORF">LTR16_004928</name>
</gene>
<proteinExistence type="predicted"/>
<accession>A0ABR0LMS7</accession>
<sequence>NLDPVFALFIGLSAAAARINREEQAKGMTMQQTIDTGRRRLGLVFGSVSKEEPPRVIGRRKDEKS</sequence>
<reference evidence="1 2" key="1">
    <citation type="submission" date="2023-08" db="EMBL/GenBank/DDBJ databases">
        <title>Black Yeasts Isolated from many extreme environments.</title>
        <authorList>
            <person name="Coleine C."/>
            <person name="Stajich J.E."/>
            <person name="Selbmann L."/>
        </authorList>
    </citation>
    <scope>NUCLEOTIDE SEQUENCE [LARGE SCALE GENOMIC DNA]</scope>
    <source>
        <strain evidence="1 2">CCFEE 536</strain>
    </source>
</reference>
<organism evidence="1 2">
    <name type="scientific">Cryomyces antarcticus</name>
    <dbReference type="NCBI Taxonomy" id="329879"/>
    <lineage>
        <taxon>Eukaryota</taxon>
        <taxon>Fungi</taxon>
        <taxon>Dikarya</taxon>
        <taxon>Ascomycota</taxon>
        <taxon>Pezizomycotina</taxon>
        <taxon>Dothideomycetes</taxon>
        <taxon>Dothideomycetes incertae sedis</taxon>
        <taxon>Cryomyces</taxon>
    </lineage>
</organism>
<comment type="caution">
    <text evidence="1">The sequence shown here is derived from an EMBL/GenBank/DDBJ whole genome shotgun (WGS) entry which is preliminary data.</text>
</comment>
<dbReference type="InterPro" id="IPR024242">
    <property type="entry name" value="NCE101"/>
</dbReference>